<evidence type="ECO:0000256" key="1">
    <source>
        <dbReference type="SAM" id="MobiDB-lite"/>
    </source>
</evidence>
<dbReference type="PANTHER" id="PTHR34301:SF8">
    <property type="entry name" value="ATPASE DOMAIN-CONTAINING PROTEIN"/>
    <property type="match status" value="1"/>
</dbReference>
<dbReference type="PANTHER" id="PTHR34301">
    <property type="entry name" value="DNA-BINDING PROTEIN-RELATED"/>
    <property type="match status" value="1"/>
</dbReference>
<dbReference type="SUPFAM" id="SSF52540">
    <property type="entry name" value="P-loop containing nucleoside triphosphate hydrolases"/>
    <property type="match status" value="1"/>
</dbReference>
<evidence type="ECO:0000259" key="2">
    <source>
        <dbReference type="SMART" id="SM00382"/>
    </source>
</evidence>
<feature type="region of interest" description="Disordered" evidence="1">
    <location>
        <begin position="430"/>
        <end position="460"/>
    </location>
</feature>
<sequence length="460" mass="52118">MAISGYDKHQFGHRLNEVLFASQPIQSREHLFGREQELDRIEKALFASGRHIFIYGDRGVGKSSLAATAANQYQSSDAEYIDIGCSPDATLKSIVANIAYQAIDASRLRKTKITASIGLEFRYLKAALASETTQSNLHDEIVSLADAVEVLREAASLHSDQPIVVLDEFDRITAPEERAAFADLLKHMGDKKVPLKLIFTGVGKSLDELLGAHQSAIRQLEGIELPKLSWDARWDIVIKAASSFNVSVDKEIYIRIAAVCDGYPYYAHFITEKMLWCAFDDPKLVTQIEWDHYHTGLRVAIESISAELKRPYQEAVNKRSSEYEEVLWATADSEYLDRFMKAMFSSYEYIMKQRRDSTVLTYEKFCARVRKFRDKKFGAILVNDPGNPGLYTYREKMQRGYVRMQAEAHGIELAGEKIEQTVKQTMRVPSSLSKGYYGSKPPPGIHWGRERRNGDESSND</sequence>
<evidence type="ECO:0000313" key="4">
    <source>
        <dbReference type="Proteomes" id="UP001620514"/>
    </source>
</evidence>
<reference evidence="3 4" key="2">
    <citation type="submission" date="2024-11" db="EMBL/GenBank/DDBJ databases">
        <title>Using genomics to understand microbial adaptation to soil warming.</title>
        <authorList>
            <person name="Deangelis K.M. PhD."/>
        </authorList>
    </citation>
    <scope>NUCLEOTIDE SEQUENCE [LARGE SCALE GENOMIC DNA]</scope>
    <source>
        <strain evidence="3 4">GAS97</strain>
    </source>
</reference>
<protein>
    <recommendedName>
        <fullName evidence="2">AAA+ ATPase domain-containing protein</fullName>
    </recommendedName>
</protein>
<reference evidence="3 4" key="1">
    <citation type="submission" date="2024-10" db="EMBL/GenBank/DDBJ databases">
        <authorList>
            <person name="Deangelis K."/>
            <person name="Huntemann M."/>
            <person name="Clum A."/>
            <person name="Wang J."/>
            <person name="Palaniappan K."/>
            <person name="Ritter S."/>
            <person name="Chen I.-M."/>
            <person name="Stamatis D."/>
            <person name="Reddy T."/>
            <person name="O'Malley R."/>
            <person name="Daum C."/>
            <person name="Ng V."/>
            <person name="Ivanova N."/>
            <person name="Kyrpides N."/>
            <person name="Woyke T."/>
        </authorList>
    </citation>
    <scope>NUCLEOTIDE SEQUENCE [LARGE SCALE GENOMIC DNA]</scope>
    <source>
        <strain evidence="3 4">GAS97</strain>
    </source>
</reference>
<keyword evidence="4" id="KW-1185">Reference proteome</keyword>
<dbReference type="Gene3D" id="3.40.50.300">
    <property type="entry name" value="P-loop containing nucleotide triphosphate hydrolases"/>
    <property type="match status" value="1"/>
</dbReference>
<dbReference type="Proteomes" id="UP001620514">
    <property type="component" value="Unassembled WGS sequence"/>
</dbReference>
<name>A0ABW8N112_9BURK</name>
<dbReference type="InterPro" id="IPR003593">
    <property type="entry name" value="AAA+_ATPase"/>
</dbReference>
<dbReference type="InterPro" id="IPR027417">
    <property type="entry name" value="P-loop_NTPase"/>
</dbReference>
<dbReference type="EMBL" id="JBIYDN010000049">
    <property type="protein sequence ID" value="MFK4448346.1"/>
    <property type="molecule type" value="Genomic_DNA"/>
</dbReference>
<dbReference type="SMART" id="SM00382">
    <property type="entry name" value="AAA"/>
    <property type="match status" value="1"/>
</dbReference>
<gene>
    <name evidence="3" type="ORF">ABH943_008390</name>
</gene>
<dbReference type="InterPro" id="IPR041664">
    <property type="entry name" value="AAA_16"/>
</dbReference>
<dbReference type="RefSeq" id="WP_404614559.1">
    <property type="nucleotide sequence ID" value="NZ_JBIYDN010000049.1"/>
</dbReference>
<feature type="domain" description="AAA+ ATPase" evidence="2">
    <location>
        <begin position="48"/>
        <end position="227"/>
    </location>
</feature>
<organism evidence="3 4">
    <name type="scientific">Caballeronia udeis</name>
    <dbReference type="NCBI Taxonomy" id="1232866"/>
    <lineage>
        <taxon>Bacteria</taxon>
        <taxon>Pseudomonadati</taxon>
        <taxon>Pseudomonadota</taxon>
        <taxon>Betaproteobacteria</taxon>
        <taxon>Burkholderiales</taxon>
        <taxon>Burkholderiaceae</taxon>
        <taxon>Caballeronia</taxon>
    </lineage>
</organism>
<feature type="compositionally biased region" description="Basic and acidic residues" evidence="1">
    <location>
        <begin position="447"/>
        <end position="460"/>
    </location>
</feature>
<accession>A0ABW8N112</accession>
<proteinExistence type="predicted"/>
<evidence type="ECO:0000313" key="3">
    <source>
        <dbReference type="EMBL" id="MFK4448346.1"/>
    </source>
</evidence>
<comment type="caution">
    <text evidence="3">The sequence shown here is derived from an EMBL/GenBank/DDBJ whole genome shotgun (WGS) entry which is preliminary data.</text>
</comment>
<dbReference type="Pfam" id="PF13191">
    <property type="entry name" value="AAA_16"/>
    <property type="match status" value="1"/>
</dbReference>